<evidence type="ECO:0000313" key="2">
    <source>
        <dbReference type="Proteomes" id="UP001307889"/>
    </source>
</evidence>
<evidence type="ECO:0000313" key="1">
    <source>
        <dbReference type="EMBL" id="BES96513.1"/>
    </source>
</evidence>
<name>A0ABN7AWY0_9HEMI</name>
<keyword evidence="2" id="KW-1185">Reference proteome</keyword>
<organism evidence="1 2">
    <name type="scientific">Nesidiocoris tenuis</name>
    <dbReference type="NCBI Taxonomy" id="355587"/>
    <lineage>
        <taxon>Eukaryota</taxon>
        <taxon>Metazoa</taxon>
        <taxon>Ecdysozoa</taxon>
        <taxon>Arthropoda</taxon>
        <taxon>Hexapoda</taxon>
        <taxon>Insecta</taxon>
        <taxon>Pterygota</taxon>
        <taxon>Neoptera</taxon>
        <taxon>Paraneoptera</taxon>
        <taxon>Hemiptera</taxon>
        <taxon>Heteroptera</taxon>
        <taxon>Panheteroptera</taxon>
        <taxon>Cimicomorpha</taxon>
        <taxon>Miridae</taxon>
        <taxon>Dicyphina</taxon>
        <taxon>Nesidiocoris</taxon>
    </lineage>
</organism>
<dbReference type="Proteomes" id="UP001307889">
    <property type="component" value="Chromosome 7"/>
</dbReference>
<protein>
    <submittedName>
        <fullName evidence="1">Uncharacterized protein</fullName>
    </submittedName>
</protein>
<gene>
    <name evidence="1" type="ORF">NTJ_09324</name>
</gene>
<dbReference type="EMBL" id="AP028915">
    <property type="protein sequence ID" value="BES96513.1"/>
    <property type="molecule type" value="Genomic_DNA"/>
</dbReference>
<sequence>MGLIDFSEMASVGIRANYRARYLPHSHSFGHKPVSAFTSWCNVTSSFCQANFLISTSRLLESSYADRRQRDFLDCGTSEFGEFAVRIVDLDRKTQTFPSSSHPDSTISCHPQNEWSVVVGQLFYFRWRTNRRCYSSTVDKQISLG</sequence>
<accession>A0ABN7AWY0</accession>
<proteinExistence type="predicted"/>
<reference evidence="1 2" key="1">
    <citation type="submission" date="2023-09" db="EMBL/GenBank/DDBJ databases">
        <title>Nesidiocoris tenuis whole genome shotgun sequence.</title>
        <authorList>
            <person name="Shibata T."/>
            <person name="Shimoda M."/>
            <person name="Kobayashi T."/>
            <person name="Uehara T."/>
        </authorList>
    </citation>
    <scope>NUCLEOTIDE SEQUENCE [LARGE SCALE GENOMIC DNA]</scope>
    <source>
        <strain evidence="1 2">Japan</strain>
    </source>
</reference>